<name>A0ABV4NV97_9GAMM</name>
<reference evidence="1 2" key="1">
    <citation type="submission" date="2024-08" db="EMBL/GenBank/DDBJ databases">
        <authorList>
            <person name="Ishaq N."/>
        </authorList>
    </citation>
    <scope>NUCLEOTIDE SEQUENCE [LARGE SCALE GENOMIC DNA]</scope>
    <source>
        <strain evidence="1 2">DSM 18651</strain>
    </source>
</reference>
<protein>
    <submittedName>
        <fullName evidence="1">Uncharacterized protein</fullName>
    </submittedName>
</protein>
<dbReference type="EMBL" id="JBGMEK010000001">
    <property type="protein sequence ID" value="MFA0809505.1"/>
    <property type="molecule type" value="Genomic_DNA"/>
</dbReference>
<dbReference type="Proteomes" id="UP001569428">
    <property type="component" value="Unassembled WGS sequence"/>
</dbReference>
<evidence type="ECO:0000313" key="1">
    <source>
        <dbReference type="EMBL" id="MFA0809505.1"/>
    </source>
</evidence>
<accession>A0ABV4NV97</accession>
<sequence length="45" mass="5274">MRVLRELSLSNPSGESGFFDKTKYMAMFRDTLLDGYADIDREIKR</sequence>
<keyword evidence="2" id="KW-1185">Reference proteome</keyword>
<dbReference type="RefSeq" id="WP_371837122.1">
    <property type="nucleotide sequence ID" value="NZ_JBGMEK010000001.1"/>
</dbReference>
<gene>
    <name evidence="1" type="ORF">ACCI49_01115</name>
</gene>
<evidence type="ECO:0000313" key="2">
    <source>
        <dbReference type="Proteomes" id="UP001569428"/>
    </source>
</evidence>
<comment type="caution">
    <text evidence="1">The sequence shown here is derived from an EMBL/GenBank/DDBJ whole genome shotgun (WGS) entry which is preliminary data.</text>
</comment>
<proteinExistence type="predicted"/>
<organism evidence="1 2">
    <name type="scientific">Microbulbifer epialgicus</name>
    <dbReference type="NCBI Taxonomy" id="393907"/>
    <lineage>
        <taxon>Bacteria</taxon>
        <taxon>Pseudomonadati</taxon>
        <taxon>Pseudomonadota</taxon>
        <taxon>Gammaproteobacteria</taxon>
        <taxon>Cellvibrionales</taxon>
        <taxon>Microbulbiferaceae</taxon>
        <taxon>Microbulbifer</taxon>
    </lineage>
</organism>